<dbReference type="GO" id="GO:0030246">
    <property type="term" value="F:carbohydrate binding"/>
    <property type="evidence" value="ECO:0000318"/>
    <property type="project" value="GO_Central"/>
</dbReference>
<reference evidence="6" key="3">
    <citation type="submission" date="2025-09" db="UniProtKB">
        <authorList>
            <consortium name="Ensembl"/>
        </authorList>
    </citation>
    <scope>IDENTIFICATION</scope>
    <source>
        <strain evidence="6">Glennie</strain>
    </source>
</reference>
<name>A0A6I8NJE1_ORNAN</name>
<evidence type="ECO:0000256" key="4">
    <source>
        <dbReference type="SAM" id="Phobius"/>
    </source>
</evidence>
<dbReference type="Pfam" id="PF00059">
    <property type="entry name" value="Lectin_C"/>
    <property type="match status" value="1"/>
</dbReference>
<protein>
    <recommendedName>
        <fullName evidence="5">C-type lectin domain-containing protein</fullName>
    </recommendedName>
</protein>
<evidence type="ECO:0000313" key="7">
    <source>
        <dbReference type="Proteomes" id="UP000002279"/>
    </source>
</evidence>
<dbReference type="Proteomes" id="UP000002279">
    <property type="component" value="Chromosome 4"/>
</dbReference>
<dbReference type="PROSITE" id="PS50041">
    <property type="entry name" value="C_TYPE_LECTIN_2"/>
    <property type="match status" value="1"/>
</dbReference>
<dbReference type="AlphaFoldDB" id="A0A6I8NJE1"/>
<dbReference type="Gene3D" id="3.10.100.10">
    <property type="entry name" value="Mannose-Binding Protein A, subunit A"/>
    <property type="match status" value="1"/>
</dbReference>
<dbReference type="CDD" id="cd03590">
    <property type="entry name" value="CLECT_DC-SIGN_like"/>
    <property type="match status" value="1"/>
</dbReference>
<dbReference type="InterPro" id="IPR016187">
    <property type="entry name" value="CTDL_fold"/>
</dbReference>
<organism evidence="6 7">
    <name type="scientific">Ornithorhynchus anatinus</name>
    <name type="common">Duckbill platypus</name>
    <dbReference type="NCBI Taxonomy" id="9258"/>
    <lineage>
        <taxon>Eukaryota</taxon>
        <taxon>Metazoa</taxon>
        <taxon>Chordata</taxon>
        <taxon>Craniata</taxon>
        <taxon>Vertebrata</taxon>
        <taxon>Euteleostomi</taxon>
        <taxon>Mammalia</taxon>
        <taxon>Monotremata</taxon>
        <taxon>Ornithorhynchidae</taxon>
        <taxon>Ornithorhynchus</taxon>
    </lineage>
</organism>
<keyword evidence="4" id="KW-0472">Membrane</keyword>
<feature type="coiled-coil region" evidence="3">
    <location>
        <begin position="127"/>
        <end position="164"/>
    </location>
</feature>
<dbReference type="InterPro" id="IPR033989">
    <property type="entry name" value="CD209-like_CTLD"/>
</dbReference>
<dbReference type="InterPro" id="IPR050111">
    <property type="entry name" value="C-type_lectin/snaclec_domain"/>
</dbReference>
<dbReference type="InterPro" id="IPR018378">
    <property type="entry name" value="C-type_lectin_CS"/>
</dbReference>
<evidence type="ECO:0000256" key="3">
    <source>
        <dbReference type="SAM" id="Coils"/>
    </source>
</evidence>
<dbReference type="OMA" id="KERSSWN"/>
<evidence type="ECO:0000259" key="5">
    <source>
        <dbReference type="PROSITE" id="PS50041"/>
    </source>
</evidence>
<dbReference type="PANTHER" id="PTHR22803">
    <property type="entry name" value="MANNOSE, PHOSPHOLIPASE, LECTIN RECEPTOR RELATED"/>
    <property type="match status" value="1"/>
</dbReference>
<keyword evidence="7" id="KW-1185">Reference proteome</keyword>
<keyword evidence="4" id="KW-0812">Transmembrane</keyword>
<dbReference type="GeneTree" id="ENSGT01030000234575"/>
<feature type="domain" description="C-type lectin" evidence="5">
    <location>
        <begin position="302"/>
        <end position="420"/>
    </location>
</feature>
<sequence length="430" mass="48951">MDMLCRTNRGIKCEASLPVSIAERRVGKGSVSEDFWRSDQRPRGQGMDPEDYENVSLGKISPWPLGQFLRVESRQTAKIPHIVHAALILLTLALVASLVAVTILYFQGETHHRRGEEAGRQSCLANISTLNLEIQELKGRLENMTELALEVKTLRNQLRRATMTTLGPENFKVYLEGTPVVRMDPVRGGDHPKDALAFSKATELQDGLSGDTFSQAPDTVPAHVKNTTTLAGVADASKSYMEAIPATKKDPKEPQDHLQNITSSEDPVTLKRDLKTISVSYRAMSAEYNAILNMFLGGWRLYGGNLYYFSQDKKSWDEAERFCKSWNSHLTSVMSEKEQDYLSKKSKGSPHWIGLRERRTEHQWSWSDGTPFQEAESKWFWEEGQPDNWRQEEECVAMRTKERSSWNDGNCQNRLHWICKKVPRQFGLSR</sequence>
<proteinExistence type="predicted"/>
<accession>A0A6I8NJE1</accession>
<dbReference type="InterPro" id="IPR016186">
    <property type="entry name" value="C-type_lectin-like/link_sf"/>
</dbReference>
<reference evidence="6 7" key="1">
    <citation type="journal article" date="2008" name="Nature">
        <title>Genome analysis of the platypus reveals unique signatures of evolution.</title>
        <authorList>
            <person name="Warren W.C."/>
            <person name="Hillier L.W."/>
            <person name="Marshall Graves J.A."/>
            <person name="Birney E."/>
            <person name="Ponting C.P."/>
            <person name="Grutzner F."/>
            <person name="Belov K."/>
            <person name="Miller W."/>
            <person name="Clarke L."/>
            <person name="Chinwalla A.T."/>
            <person name="Yang S.P."/>
            <person name="Heger A."/>
            <person name="Locke D.P."/>
            <person name="Miethke P."/>
            <person name="Waters P.D."/>
            <person name="Veyrunes F."/>
            <person name="Fulton L."/>
            <person name="Fulton B."/>
            <person name="Graves T."/>
            <person name="Wallis J."/>
            <person name="Puente X.S."/>
            <person name="Lopez-Otin C."/>
            <person name="Ordonez G.R."/>
            <person name="Eichler E.E."/>
            <person name="Chen L."/>
            <person name="Cheng Z."/>
            <person name="Deakin J.E."/>
            <person name="Alsop A."/>
            <person name="Thompson K."/>
            <person name="Kirby P."/>
            <person name="Papenfuss A.T."/>
            <person name="Wakefield M.J."/>
            <person name="Olender T."/>
            <person name="Lancet D."/>
            <person name="Huttley G.A."/>
            <person name="Smit A.F."/>
            <person name="Pask A."/>
            <person name="Temple-Smith P."/>
            <person name="Batzer M.A."/>
            <person name="Walker J.A."/>
            <person name="Konkel M.K."/>
            <person name="Harris R.S."/>
            <person name="Whittington C.M."/>
            <person name="Wong E.S."/>
            <person name="Gemmell N.J."/>
            <person name="Buschiazzo E."/>
            <person name="Vargas Jentzsch I.M."/>
            <person name="Merkel A."/>
            <person name="Schmitz J."/>
            <person name="Zemann A."/>
            <person name="Churakov G."/>
            <person name="Kriegs J.O."/>
            <person name="Brosius J."/>
            <person name="Murchison E.P."/>
            <person name="Sachidanandam R."/>
            <person name="Smith C."/>
            <person name="Hannon G.J."/>
            <person name="Tsend-Ayush E."/>
            <person name="McMillan D."/>
            <person name="Attenborough R."/>
            <person name="Rens W."/>
            <person name="Ferguson-Smith M."/>
            <person name="Lefevre C.M."/>
            <person name="Sharp J.A."/>
            <person name="Nicholas K.R."/>
            <person name="Ray D.A."/>
            <person name="Kube M."/>
            <person name="Reinhardt R."/>
            <person name="Pringle T.H."/>
            <person name="Taylor J."/>
            <person name="Jones R.C."/>
            <person name="Nixon B."/>
            <person name="Dacheux J.L."/>
            <person name="Niwa H."/>
            <person name="Sekita Y."/>
            <person name="Huang X."/>
            <person name="Stark A."/>
            <person name="Kheradpour P."/>
            <person name="Kellis M."/>
            <person name="Flicek P."/>
            <person name="Chen Y."/>
            <person name="Webber C."/>
            <person name="Hardison R."/>
            <person name="Nelson J."/>
            <person name="Hallsworth-Pepin K."/>
            <person name="Delehaunty K."/>
            <person name="Markovic C."/>
            <person name="Minx P."/>
            <person name="Feng Y."/>
            <person name="Kremitzki C."/>
            <person name="Mitreva M."/>
            <person name="Glasscock J."/>
            <person name="Wylie T."/>
            <person name="Wohldmann P."/>
            <person name="Thiru P."/>
            <person name="Nhan M.N."/>
            <person name="Pohl C.S."/>
            <person name="Smith S.M."/>
            <person name="Hou S."/>
            <person name="Nefedov M."/>
            <person name="de Jong P.J."/>
            <person name="Renfree M.B."/>
            <person name="Mardis E.R."/>
            <person name="Wilson R.K."/>
        </authorList>
    </citation>
    <scope>NUCLEOTIDE SEQUENCE [LARGE SCALE GENOMIC DNA]</scope>
    <source>
        <strain evidence="6 7">Glennie</strain>
    </source>
</reference>
<gene>
    <name evidence="6" type="primary">LOC114811098</name>
</gene>
<dbReference type="GO" id="GO:0038187">
    <property type="term" value="F:pattern recognition receptor activity"/>
    <property type="evidence" value="ECO:0000318"/>
    <property type="project" value="GO_Central"/>
</dbReference>
<keyword evidence="1" id="KW-0430">Lectin</keyword>
<dbReference type="InParanoid" id="A0A6I8NJE1"/>
<dbReference type="SMART" id="SM00034">
    <property type="entry name" value="CLECT"/>
    <property type="match status" value="1"/>
</dbReference>
<evidence type="ECO:0000256" key="1">
    <source>
        <dbReference type="ARBA" id="ARBA00022734"/>
    </source>
</evidence>
<dbReference type="GO" id="GO:0006955">
    <property type="term" value="P:immune response"/>
    <property type="evidence" value="ECO:0000318"/>
    <property type="project" value="GO_Central"/>
</dbReference>
<evidence type="ECO:0000313" key="6">
    <source>
        <dbReference type="Ensembl" id="ENSOANP00000040824.1"/>
    </source>
</evidence>
<dbReference type="GO" id="GO:0009897">
    <property type="term" value="C:external side of plasma membrane"/>
    <property type="evidence" value="ECO:0000318"/>
    <property type="project" value="GO_Central"/>
</dbReference>
<keyword evidence="4" id="KW-1133">Transmembrane helix</keyword>
<evidence type="ECO:0000256" key="2">
    <source>
        <dbReference type="ARBA" id="ARBA00023157"/>
    </source>
</evidence>
<keyword evidence="3" id="KW-0175">Coiled coil</keyword>
<dbReference type="Ensembl" id="ENSOANT00000066116.1">
    <property type="protein sequence ID" value="ENSOANP00000040824.1"/>
    <property type="gene ID" value="ENSOANG00000046567.1"/>
</dbReference>
<keyword evidence="2" id="KW-1015">Disulfide bond</keyword>
<dbReference type="SUPFAM" id="SSF56436">
    <property type="entry name" value="C-type lectin-like"/>
    <property type="match status" value="1"/>
</dbReference>
<reference evidence="6" key="2">
    <citation type="submission" date="2025-08" db="UniProtKB">
        <authorList>
            <consortium name="Ensembl"/>
        </authorList>
    </citation>
    <scope>IDENTIFICATION</scope>
    <source>
        <strain evidence="6">Glennie</strain>
    </source>
</reference>
<dbReference type="PROSITE" id="PS00615">
    <property type="entry name" value="C_TYPE_LECTIN_1"/>
    <property type="match status" value="1"/>
</dbReference>
<feature type="transmembrane region" description="Helical" evidence="4">
    <location>
        <begin position="82"/>
        <end position="106"/>
    </location>
</feature>
<dbReference type="InterPro" id="IPR001304">
    <property type="entry name" value="C-type_lectin-like"/>
</dbReference>